<dbReference type="PROSITE" id="PS50090">
    <property type="entry name" value="MYB_LIKE"/>
    <property type="match status" value="1"/>
</dbReference>
<evidence type="ECO:0000256" key="6">
    <source>
        <dbReference type="ARBA" id="ARBA00023163"/>
    </source>
</evidence>
<feature type="domain" description="SANT" evidence="13">
    <location>
        <begin position="244"/>
        <end position="295"/>
    </location>
</feature>
<dbReference type="PROSITE" id="PS50934">
    <property type="entry name" value="SWIRM"/>
    <property type="match status" value="1"/>
</dbReference>
<sequence>MSLETVPAPFIVEQMHPIIVPSYAGWFDMSKIHDIERKSNPEFFNGKSPLKSPSVYKEYRDFMINTYRLEPTEYLTVTACRRNLVGDVCAIIRVHAFLEQWGLINYQVDPETRPPFRLPPVSGHVQAINNTPILTQEILSQHAPIKNENETPTPKFLKVEEREYDPKEEKLKVKDDTPEKDPPSSLLPHKTCYSCGVDCSQAWYHNLKNKEYTICPHCYHQGRFASSYTSSDFLFMEGVTFAHDRDAPWTEQETLLLLEGIEEYDDDWNQISLHVGTRTKEQCLVHFLQLPIEDPYKKVQQDDYGPFQQGFLPFRETENPVLSTLTFLASIIQQQTNSNPSAKFPTEKHSESPEKKDKKMDSPSSNALETAARAAINAAAEKSRIISSCERRHLRRLVFLLIQSQLEKVEIKMKVLEELEKFCSLELSELDVRAKKLILERLSTKRMLLEFDSQLKGALNLGGEEGLRILDDMMNTEHTEVSLTFELPETGMISPLSAENFEKYHAISL</sequence>
<dbReference type="GeneID" id="80877181"/>
<reference evidence="14 15" key="1">
    <citation type="journal article" date="2023" name="G3 (Bethesda)">
        <title>A high-quality reference genome for the fission yeast Schizosaccharomyces osmophilus.</title>
        <authorList>
            <person name="Jia G.S."/>
            <person name="Zhang W.C."/>
            <person name="Liang Y."/>
            <person name="Liu X.H."/>
            <person name="Rhind N."/>
            <person name="Pidoux A."/>
            <person name="Brysch-Herzberg M."/>
            <person name="Du L.L."/>
        </authorList>
    </citation>
    <scope>NUCLEOTIDE SEQUENCE [LARGE SCALE GENOMIC DNA]</scope>
    <source>
        <strain evidence="14 15">CBS 15793</strain>
    </source>
</reference>
<name>A0AAE9WCQ2_9SCHI</name>
<dbReference type="SMART" id="SM00717">
    <property type="entry name" value="SANT"/>
    <property type="match status" value="1"/>
</dbReference>
<dbReference type="CDD" id="cd02336">
    <property type="entry name" value="ZZ_RSC8"/>
    <property type="match status" value="1"/>
</dbReference>
<keyword evidence="6" id="KW-0804">Transcription</keyword>
<organism evidence="14 15">
    <name type="scientific">Schizosaccharomyces osmophilus</name>
    <dbReference type="NCBI Taxonomy" id="2545709"/>
    <lineage>
        <taxon>Eukaryota</taxon>
        <taxon>Fungi</taxon>
        <taxon>Dikarya</taxon>
        <taxon>Ascomycota</taxon>
        <taxon>Taphrinomycotina</taxon>
        <taxon>Schizosaccharomycetes</taxon>
        <taxon>Schizosaccharomycetales</taxon>
        <taxon>Schizosaccharomycetaceae</taxon>
        <taxon>Schizosaccharomyces</taxon>
    </lineage>
</organism>
<gene>
    <name evidence="14" type="primary">ssr2</name>
    <name evidence="14" type="ORF">SOMG_03703</name>
</gene>
<dbReference type="Proteomes" id="UP001212411">
    <property type="component" value="Chromosome 2"/>
</dbReference>
<evidence type="ECO:0000256" key="2">
    <source>
        <dbReference type="ARBA" id="ARBA00022771"/>
    </source>
</evidence>
<dbReference type="GO" id="GO:0045893">
    <property type="term" value="P:positive regulation of DNA-templated transcription"/>
    <property type="evidence" value="ECO:0007669"/>
    <property type="project" value="TreeGrafter"/>
</dbReference>
<dbReference type="GO" id="GO:0008270">
    <property type="term" value="F:zinc ion binding"/>
    <property type="evidence" value="ECO:0007669"/>
    <property type="project" value="UniProtKB-KW"/>
</dbReference>
<dbReference type="RefSeq" id="XP_056037998.1">
    <property type="nucleotide sequence ID" value="XM_056182492.1"/>
</dbReference>
<dbReference type="GO" id="GO:0045815">
    <property type="term" value="P:transcription initiation-coupled chromatin remodeling"/>
    <property type="evidence" value="ECO:0007669"/>
    <property type="project" value="UniProtKB-ARBA"/>
</dbReference>
<proteinExistence type="predicted"/>
<evidence type="ECO:0000256" key="8">
    <source>
        <dbReference type="ARBA" id="ARBA00058697"/>
    </source>
</evidence>
<dbReference type="InterPro" id="IPR001005">
    <property type="entry name" value="SANT/Myb"/>
</dbReference>
<keyword evidence="5" id="KW-0238">DNA-binding</keyword>
<comment type="subunit">
    <text evidence="9">Component of the RSC complex composed of at least arp9, arp42, rsc1, rsc4, rsc7, rsc9, rsc58, sfh1, snf21, ssr1, ssr2, ssr3 and ssr4. The complex interacts with histone and histone variant components of centromeric chromatin. Component of the SWI/SNF global transcription activator complex composed of at least arp9, arp42, snf5, snf22, snf30, sbf59, sol1, ssr1, ssr2, ssr3, ssr4 and tfg3.</text>
</comment>
<dbReference type="Gene3D" id="1.10.10.10">
    <property type="entry name" value="Winged helix-like DNA-binding domain superfamily/Winged helix DNA-binding domain"/>
    <property type="match status" value="1"/>
</dbReference>
<feature type="region of interest" description="Disordered" evidence="10">
    <location>
        <begin position="141"/>
        <end position="161"/>
    </location>
</feature>
<evidence type="ECO:0000256" key="4">
    <source>
        <dbReference type="ARBA" id="ARBA00023015"/>
    </source>
</evidence>
<keyword evidence="2" id="KW-0863">Zinc-finger</keyword>
<dbReference type="Gene3D" id="1.10.10.60">
    <property type="entry name" value="Homeodomain-like"/>
    <property type="match status" value="1"/>
</dbReference>
<dbReference type="Pfam" id="PF00249">
    <property type="entry name" value="Myb_DNA-binding"/>
    <property type="match status" value="1"/>
</dbReference>
<feature type="compositionally biased region" description="Basic and acidic residues" evidence="10">
    <location>
        <begin position="345"/>
        <end position="361"/>
    </location>
</feature>
<dbReference type="GO" id="GO:0016514">
    <property type="term" value="C:SWI/SNF complex"/>
    <property type="evidence" value="ECO:0007669"/>
    <property type="project" value="TreeGrafter"/>
</dbReference>
<dbReference type="GO" id="GO:0016586">
    <property type="term" value="C:RSC-type complex"/>
    <property type="evidence" value="ECO:0007669"/>
    <property type="project" value="UniProtKB-ARBA"/>
</dbReference>
<dbReference type="FunFam" id="1.10.10.60:FF:000014">
    <property type="entry name" value="SWI/SNF complex subunit SMARCC2 isoform C"/>
    <property type="match status" value="1"/>
</dbReference>
<dbReference type="InterPro" id="IPR032451">
    <property type="entry name" value="SMARCC_C"/>
</dbReference>
<evidence type="ECO:0000259" key="13">
    <source>
        <dbReference type="PROSITE" id="PS51293"/>
    </source>
</evidence>
<comment type="function">
    <text evidence="8">Component of the chromatin structure remodeling complex (RSC), which is involved in transcription regulation and nucleosome positioning. Controls particularly membrane and organelle development genes. Part of the SWI/SNF complex, an ATP-dependent chromatin remodeling complex, required for the positive and negative regulation of gene expression of a large number of genes. It changes chromatin structure by altering DNA-histone contacts within a nucleosome, leading eventually to a change in nucleosome position, thus facilitating or repressing binding of gene-specific transcription factors.</text>
</comment>
<evidence type="ECO:0000259" key="12">
    <source>
        <dbReference type="PROSITE" id="PS50934"/>
    </source>
</evidence>
<dbReference type="Pfam" id="PF16495">
    <property type="entry name" value="SWIRM-assoc_1"/>
    <property type="match status" value="1"/>
</dbReference>
<dbReference type="PANTHER" id="PTHR12802">
    <property type="entry name" value="SWI/SNF COMPLEX-RELATED"/>
    <property type="match status" value="1"/>
</dbReference>
<evidence type="ECO:0000256" key="9">
    <source>
        <dbReference type="ARBA" id="ARBA00064725"/>
    </source>
</evidence>
<dbReference type="InterPro" id="IPR017884">
    <property type="entry name" value="SANT_dom"/>
</dbReference>
<feature type="region of interest" description="Disordered" evidence="10">
    <location>
        <begin position="336"/>
        <end position="368"/>
    </location>
</feature>
<evidence type="ECO:0000256" key="10">
    <source>
        <dbReference type="SAM" id="MobiDB-lite"/>
    </source>
</evidence>
<dbReference type="CDD" id="cd00167">
    <property type="entry name" value="SANT"/>
    <property type="match status" value="1"/>
</dbReference>
<protein>
    <submittedName>
        <fullName evidence="14">SWI/SNF and RSC complex subunit Ssr2</fullName>
    </submittedName>
</protein>
<keyword evidence="4" id="KW-0805">Transcription regulation</keyword>
<evidence type="ECO:0000256" key="1">
    <source>
        <dbReference type="ARBA" id="ARBA00022723"/>
    </source>
</evidence>
<dbReference type="InterPro" id="IPR036388">
    <property type="entry name" value="WH-like_DNA-bd_sf"/>
</dbReference>
<keyword evidence="7" id="KW-0539">Nucleus</keyword>
<keyword evidence="3" id="KW-0862">Zinc</keyword>
<dbReference type="KEGG" id="som:SOMG_03703"/>
<accession>A0AAE9WCQ2</accession>
<evidence type="ECO:0000256" key="7">
    <source>
        <dbReference type="ARBA" id="ARBA00023242"/>
    </source>
</evidence>
<dbReference type="FunFam" id="1.10.10.10:FF:000020">
    <property type="entry name" value="SWI/SNF complex subunit SMARCC2 isoform c"/>
    <property type="match status" value="1"/>
</dbReference>
<feature type="domain" description="Myb-like" evidence="11">
    <location>
        <begin position="245"/>
        <end position="291"/>
    </location>
</feature>
<evidence type="ECO:0000256" key="3">
    <source>
        <dbReference type="ARBA" id="ARBA00022833"/>
    </source>
</evidence>
<dbReference type="InterPro" id="IPR009057">
    <property type="entry name" value="Homeodomain-like_sf"/>
</dbReference>
<dbReference type="InterPro" id="IPR007526">
    <property type="entry name" value="SWIRM"/>
</dbReference>
<dbReference type="GO" id="GO:0042393">
    <property type="term" value="F:histone binding"/>
    <property type="evidence" value="ECO:0007669"/>
    <property type="project" value="TreeGrafter"/>
</dbReference>
<dbReference type="Pfam" id="PF04433">
    <property type="entry name" value="SWIRM"/>
    <property type="match status" value="1"/>
</dbReference>
<evidence type="ECO:0000259" key="11">
    <source>
        <dbReference type="PROSITE" id="PS50090"/>
    </source>
</evidence>
<dbReference type="InterPro" id="IPR041984">
    <property type="entry name" value="Rsc8/Ssr1/Ssr2_ZZ"/>
</dbReference>
<dbReference type="PROSITE" id="PS51293">
    <property type="entry name" value="SANT"/>
    <property type="match status" value="1"/>
</dbReference>
<keyword evidence="1" id="KW-0479">Metal-binding</keyword>
<feature type="domain" description="SWIRM" evidence="12">
    <location>
        <begin position="18"/>
        <end position="115"/>
    </location>
</feature>
<dbReference type="PANTHER" id="PTHR12802:SF166">
    <property type="entry name" value="SWI_SNF AND RSC COMPLEXES SUBUNIT SSR2"/>
    <property type="match status" value="1"/>
</dbReference>
<evidence type="ECO:0000256" key="5">
    <source>
        <dbReference type="ARBA" id="ARBA00023125"/>
    </source>
</evidence>
<dbReference type="SUPFAM" id="SSF46689">
    <property type="entry name" value="Homeodomain-like"/>
    <property type="match status" value="2"/>
</dbReference>
<keyword evidence="15" id="KW-1185">Reference proteome</keyword>
<dbReference type="EMBL" id="CP115612">
    <property type="protein sequence ID" value="WBW73755.1"/>
    <property type="molecule type" value="Genomic_DNA"/>
</dbReference>
<dbReference type="GO" id="GO:0003677">
    <property type="term" value="F:DNA binding"/>
    <property type="evidence" value="ECO:0007669"/>
    <property type="project" value="UniProtKB-KW"/>
</dbReference>
<evidence type="ECO:0000313" key="14">
    <source>
        <dbReference type="EMBL" id="WBW73755.1"/>
    </source>
</evidence>
<evidence type="ECO:0000313" key="15">
    <source>
        <dbReference type="Proteomes" id="UP001212411"/>
    </source>
</evidence>
<dbReference type="AlphaFoldDB" id="A0AAE9WCQ2"/>
<dbReference type="GO" id="GO:0006357">
    <property type="term" value="P:regulation of transcription by RNA polymerase II"/>
    <property type="evidence" value="ECO:0007669"/>
    <property type="project" value="UniProtKB-ARBA"/>
</dbReference>